<dbReference type="InterPro" id="IPR055151">
    <property type="entry name" value="GH113"/>
</dbReference>
<dbReference type="SUPFAM" id="SSF51445">
    <property type="entry name" value="(Trans)glycosidases"/>
    <property type="match status" value="1"/>
</dbReference>
<evidence type="ECO:0000313" key="1">
    <source>
        <dbReference type="EMBL" id="AUW95350.1"/>
    </source>
</evidence>
<gene>
    <name evidence="1" type="ORF">BXT84_02235</name>
</gene>
<dbReference type="InterPro" id="IPR017853">
    <property type="entry name" value="GH"/>
</dbReference>
<dbReference type="Proteomes" id="UP000325292">
    <property type="component" value="Chromosome"/>
</dbReference>
<dbReference type="EMBL" id="CP019454">
    <property type="protein sequence ID" value="AUW95350.1"/>
    <property type="molecule type" value="Genomic_DNA"/>
</dbReference>
<protein>
    <recommendedName>
        <fullName evidence="3">Glycoside hydrolase family 5 domain-containing protein</fullName>
    </recommendedName>
</protein>
<proteinExistence type="predicted"/>
<accession>A0ABM6RV21</accession>
<dbReference type="Pfam" id="PF22612">
    <property type="entry name" value="GH113"/>
    <property type="match status" value="1"/>
</dbReference>
<name>A0ABM6RV21_9FIRM</name>
<evidence type="ECO:0008006" key="3">
    <source>
        <dbReference type="Google" id="ProtNLM"/>
    </source>
</evidence>
<sequence length="358" mass="40242">MAMRLIRIALATLLLFINTGCGDIISQPPPLPSLTSRMKGMTEAGYTPLVFNSAAVRNAVNHLHHDGVTWLAIQTAWYQNTNSSTTIFPSAKKTPTDASVSQLIRLAHHDGMRVFLNPFVNSLQGSGWQALFHPRNVAQWFKSFDVYIAHYAQLANADHADLFAIGDEFDSLDTVPAYRPYWLHAIQIVRHDYHGPITYGADYPNYQSVTFWSALTDVGVDAYFPLSQDPHPTTSALAASWNRIANQIENWRLSSGLANKPFLITELGYPSENGAAATPGSWFPDKAVNLRLQQQLYEATFESIWRRPWLKGIMWFWWANPSNPDWQGGPHNNGYTPRDKPAESVLKQYFRKSTSSSA</sequence>
<evidence type="ECO:0000313" key="2">
    <source>
        <dbReference type="Proteomes" id="UP000325292"/>
    </source>
</evidence>
<dbReference type="CDD" id="cd19608">
    <property type="entry name" value="GH113_mannanase-like"/>
    <property type="match status" value="1"/>
</dbReference>
<organism evidence="1 2">
    <name type="scientific">Sulfobacillus thermotolerans</name>
    <dbReference type="NCBI Taxonomy" id="338644"/>
    <lineage>
        <taxon>Bacteria</taxon>
        <taxon>Bacillati</taxon>
        <taxon>Bacillota</taxon>
        <taxon>Clostridia</taxon>
        <taxon>Eubacteriales</taxon>
        <taxon>Clostridiales Family XVII. Incertae Sedis</taxon>
        <taxon>Sulfobacillus</taxon>
    </lineage>
</organism>
<dbReference type="Gene3D" id="3.20.20.80">
    <property type="entry name" value="Glycosidases"/>
    <property type="match status" value="1"/>
</dbReference>
<reference evidence="1 2" key="1">
    <citation type="journal article" date="2019" name="Sci. Rep.">
        <title>Sulfobacillus thermotolerans: new insights into resistance and metabolic capacities of acidophilic chemolithotrophs.</title>
        <authorList>
            <person name="Panyushkina A.E."/>
            <person name="Babenko V.V."/>
            <person name="Nikitina A.S."/>
            <person name="Selezneva O.V."/>
            <person name="Tsaplina I.A."/>
            <person name="Letarova M.A."/>
            <person name="Kostryukova E.S."/>
            <person name="Letarov A.V."/>
        </authorList>
    </citation>
    <scope>NUCLEOTIDE SEQUENCE [LARGE SCALE GENOMIC DNA]</scope>
    <source>
        <strain evidence="1 2">Kr1</strain>
    </source>
</reference>
<keyword evidence="2" id="KW-1185">Reference proteome</keyword>